<dbReference type="InterPro" id="IPR000337">
    <property type="entry name" value="GPCR_3"/>
</dbReference>
<dbReference type="InterPro" id="IPR017978">
    <property type="entry name" value="GPCR_3_C"/>
</dbReference>
<keyword evidence="4 13" id="KW-0812">Transmembrane</keyword>
<evidence type="ECO:0000259" key="14">
    <source>
        <dbReference type="PROSITE" id="PS50259"/>
    </source>
</evidence>
<organism evidence="15 16">
    <name type="scientific">Leptosia nina</name>
    <dbReference type="NCBI Taxonomy" id="320188"/>
    <lineage>
        <taxon>Eukaryota</taxon>
        <taxon>Metazoa</taxon>
        <taxon>Ecdysozoa</taxon>
        <taxon>Arthropoda</taxon>
        <taxon>Hexapoda</taxon>
        <taxon>Insecta</taxon>
        <taxon>Pterygota</taxon>
        <taxon>Neoptera</taxon>
        <taxon>Endopterygota</taxon>
        <taxon>Lepidoptera</taxon>
        <taxon>Glossata</taxon>
        <taxon>Ditrysia</taxon>
        <taxon>Papilionoidea</taxon>
        <taxon>Pieridae</taxon>
        <taxon>Pierinae</taxon>
        <taxon>Leptosia</taxon>
    </lineage>
</organism>
<comment type="subcellular location">
    <subcellularLocation>
        <location evidence="1">Cell membrane</location>
        <topology evidence="1">Multi-pass membrane protein</topology>
    </subcellularLocation>
</comment>
<keyword evidence="3" id="KW-1003">Cell membrane</keyword>
<dbReference type="InterPro" id="IPR038550">
    <property type="entry name" value="GPCR_3_9-Cys_sf"/>
</dbReference>
<feature type="transmembrane region" description="Helical" evidence="13">
    <location>
        <begin position="847"/>
        <end position="868"/>
    </location>
</feature>
<evidence type="ECO:0000256" key="12">
    <source>
        <dbReference type="SAM" id="MobiDB-lite"/>
    </source>
</evidence>
<dbReference type="InterPro" id="IPR011500">
    <property type="entry name" value="GPCR_3_9-Cys_dom"/>
</dbReference>
<comment type="function">
    <text evidence="11">G-protein coupled receptor for glutamate. Ligand binding causes a conformation change that triggers signaling via guanine nucleotide-binding proteins (G proteins) and modulates the activity of down-stream effectors.</text>
</comment>
<keyword evidence="10" id="KW-0807">Transducer</keyword>
<dbReference type="Pfam" id="PF01094">
    <property type="entry name" value="ANF_receptor"/>
    <property type="match status" value="1"/>
</dbReference>
<dbReference type="InterPro" id="IPR017979">
    <property type="entry name" value="GPCR_3_CS"/>
</dbReference>
<dbReference type="CDD" id="cd15045">
    <property type="entry name" value="7tmC_mGluRs"/>
    <property type="match status" value="1"/>
</dbReference>
<dbReference type="CDD" id="cd06362">
    <property type="entry name" value="PBP1_mGluR"/>
    <property type="match status" value="1"/>
</dbReference>
<dbReference type="PANTHER" id="PTHR24060">
    <property type="entry name" value="METABOTROPIC GLUTAMATE RECEPTOR"/>
    <property type="match status" value="1"/>
</dbReference>
<name>A0AAV1JY61_9NEOP</name>
<feature type="domain" description="G-protein coupled receptors family 3 profile" evidence="14">
    <location>
        <begin position="752"/>
        <end position="1000"/>
    </location>
</feature>
<feature type="transmembrane region" description="Helical" evidence="13">
    <location>
        <begin position="805"/>
        <end position="826"/>
    </location>
</feature>
<evidence type="ECO:0000256" key="9">
    <source>
        <dbReference type="ARBA" id="ARBA00023180"/>
    </source>
</evidence>
<protein>
    <recommendedName>
        <fullName evidence="14">G-protein coupled receptors family 3 profile domain-containing protein</fullName>
    </recommendedName>
</protein>
<keyword evidence="8" id="KW-0675">Receptor</keyword>
<reference evidence="15 16" key="1">
    <citation type="submission" date="2023-11" db="EMBL/GenBank/DDBJ databases">
        <authorList>
            <person name="Okamura Y."/>
        </authorList>
    </citation>
    <scope>NUCLEOTIDE SEQUENCE [LARGE SCALE GENOMIC DNA]</scope>
</reference>
<evidence type="ECO:0000256" key="6">
    <source>
        <dbReference type="ARBA" id="ARBA00023040"/>
    </source>
</evidence>
<dbReference type="SUPFAM" id="SSF53822">
    <property type="entry name" value="Periplasmic binding protein-like I"/>
    <property type="match status" value="1"/>
</dbReference>
<keyword evidence="5 13" id="KW-1133">Transmembrane helix</keyword>
<evidence type="ECO:0000256" key="3">
    <source>
        <dbReference type="ARBA" id="ARBA00022475"/>
    </source>
</evidence>
<dbReference type="Gene3D" id="3.30.70.1820">
    <property type="entry name" value="L1 transposable element, RRM domain"/>
    <property type="match status" value="1"/>
</dbReference>
<evidence type="ECO:0000256" key="1">
    <source>
        <dbReference type="ARBA" id="ARBA00004651"/>
    </source>
</evidence>
<evidence type="ECO:0000256" key="7">
    <source>
        <dbReference type="ARBA" id="ARBA00023136"/>
    </source>
</evidence>
<evidence type="ECO:0000256" key="13">
    <source>
        <dbReference type="SAM" id="Phobius"/>
    </source>
</evidence>
<gene>
    <name evidence="15" type="ORF">LNINA_LOCUS13149</name>
</gene>
<feature type="transmembrane region" description="Helical" evidence="13">
    <location>
        <begin position="960"/>
        <end position="986"/>
    </location>
</feature>
<dbReference type="InterPro" id="IPR028082">
    <property type="entry name" value="Peripla_BP_I"/>
</dbReference>
<dbReference type="InterPro" id="IPR001828">
    <property type="entry name" value="ANF_lig-bd_rcpt"/>
</dbReference>
<accession>A0AAV1JY61</accession>
<dbReference type="FunFam" id="2.10.50.30:FF:000001">
    <property type="entry name" value="metabotropic glutamate receptor 1"/>
    <property type="match status" value="1"/>
</dbReference>
<evidence type="ECO:0000256" key="11">
    <source>
        <dbReference type="ARBA" id="ARBA00054813"/>
    </source>
</evidence>
<dbReference type="PRINTS" id="PR00248">
    <property type="entry name" value="GPCRMGR"/>
</dbReference>
<feature type="transmembrane region" description="Helical" evidence="13">
    <location>
        <begin position="773"/>
        <end position="793"/>
    </location>
</feature>
<evidence type="ECO:0000313" key="16">
    <source>
        <dbReference type="Proteomes" id="UP001497472"/>
    </source>
</evidence>
<dbReference type="PROSITE" id="PS50259">
    <property type="entry name" value="G_PROTEIN_RECEP_F3_4"/>
    <property type="match status" value="1"/>
</dbReference>
<feature type="region of interest" description="Disordered" evidence="12">
    <location>
        <begin position="1026"/>
        <end position="1058"/>
    </location>
</feature>
<feature type="transmembrane region" description="Helical" evidence="13">
    <location>
        <begin position="893"/>
        <end position="916"/>
    </location>
</feature>
<comment type="similarity">
    <text evidence="2">Belongs to the G-protein coupled receptor 3 family.</text>
</comment>
<dbReference type="EMBL" id="CAVLEF010000276">
    <property type="protein sequence ID" value="CAK1554219.1"/>
    <property type="molecule type" value="Genomic_DNA"/>
</dbReference>
<keyword evidence="9" id="KW-0325">Glycoprotein</keyword>
<keyword evidence="6" id="KW-0297">G-protein coupled receptor</keyword>
<dbReference type="Gene3D" id="3.40.50.2300">
    <property type="match status" value="2"/>
</dbReference>
<evidence type="ECO:0000256" key="4">
    <source>
        <dbReference type="ARBA" id="ARBA00022692"/>
    </source>
</evidence>
<evidence type="ECO:0000256" key="5">
    <source>
        <dbReference type="ARBA" id="ARBA00022989"/>
    </source>
</evidence>
<dbReference type="Pfam" id="PF00003">
    <property type="entry name" value="7tm_3"/>
    <property type="match status" value="1"/>
</dbReference>
<dbReference type="Pfam" id="PF07562">
    <property type="entry name" value="NCD3G"/>
    <property type="match status" value="1"/>
</dbReference>
<evidence type="ECO:0000256" key="2">
    <source>
        <dbReference type="ARBA" id="ARBA00007242"/>
    </source>
</evidence>
<dbReference type="GO" id="GO:0005886">
    <property type="term" value="C:plasma membrane"/>
    <property type="evidence" value="ECO:0007669"/>
    <property type="project" value="UniProtKB-SubCell"/>
</dbReference>
<feature type="transmembrane region" description="Helical" evidence="13">
    <location>
        <begin position="928"/>
        <end position="948"/>
    </location>
</feature>
<evidence type="ECO:0000256" key="8">
    <source>
        <dbReference type="ARBA" id="ARBA00023170"/>
    </source>
</evidence>
<sequence length="1112" mass="123068">MAQGGVQALEAMLFALDEAARAGLPPPGVRLGALVLDDCDSDTRGLEMALDFIKGSISNIDDEDYACNASSVRKVISGVVGAASSVTSVQVANLLRLFKIPQVSFFSTSPELSNKARFEYFTRTIPSDLHQVKAMVEIVKVLGWRYVSIIYEESNYGIKAFEELETLLARNDICIAVKERLAKDSGAADEKGYNDIVERLLSRPRARGVIVFGSDQEVAGVMAAVQRRKAENTFGWVGSDGWSARALVAAGNEPVVEGTISVQPQANPVKGFKEYFLGLTPENNARNPWFVEFWEEQFRCRYPGAPRTPYNTHYRACTGQEKLSADNTEFEAQLQFVADAVWAFVFAIRDMHKDLCGGETGLCEAMRPVNGPTLLNYLRNVRFTGLSGDEFHFDQYGDGPARYNILHFKQVSRGVYRWLKVGNYLDGELQLNMDEIQFKWEERRPPESVCSAECDLGQAKQYVEGESCCWHCFNCTQYEIRSPYSETACVECPRGTLPDALRTRCALIPELYLKPSSPAAIGAMTFSAFGILLTMHESTTAGSCAMETCPLAREFEVFRSSVLFCLENLQAQMQILFKMHDEQEMRSRRKFLLLHGVNETKDESSASVTKMMSVLLKLPDVNEDCLSRCSRMGVKRGNKPRPLLVKFHDVEIKDKIWMAKTNLKGTGITLSEFLTKTRHKLFMAARSRFGVSNCWTRGGSIYAYGENRERRRITSMKDIDVIPESVPPVVLDSVPSSGRNARNPTKKAQAKLIVTLWILRSSTPVVRASGRELSFVLLIGILLCYLVTFALVLRPTDFLCSLQRFGTGFCFTVVYAALLTKTNRIARIFAASKHSARRPCLISPKSQLLICTILVSIQVVVVVVWQLASPARAIHHYPTREDNMLVCDSYVDASYTIAFFYPVVLIVVCTVYAVLTRKIPEAFNESKYIGFTMYTTCVIWLAFVPLYFGTASHVPLRVTSMAVTISLSASVTLACLFAPKMYIILIHPERNVRANMMTSKWRGSHGRGAAPGAVCAALVGAAPLPRPATTPSTDFSTIDAERSTSTDRQIQTDDLNASPGNTGNGLCLDAKKLAEIAGGLPAFEAGNTVRRRATTEPAVRVAVAVVGAQAPL</sequence>
<keyword evidence="16" id="KW-1185">Reference proteome</keyword>
<evidence type="ECO:0000313" key="15">
    <source>
        <dbReference type="EMBL" id="CAK1554219.1"/>
    </source>
</evidence>
<dbReference type="GO" id="GO:0004930">
    <property type="term" value="F:G protein-coupled receptor activity"/>
    <property type="evidence" value="ECO:0007669"/>
    <property type="project" value="UniProtKB-KW"/>
</dbReference>
<evidence type="ECO:0000256" key="10">
    <source>
        <dbReference type="ARBA" id="ARBA00023224"/>
    </source>
</evidence>
<dbReference type="PROSITE" id="PS00981">
    <property type="entry name" value="G_PROTEIN_RECEP_F3_3"/>
    <property type="match status" value="1"/>
</dbReference>
<dbReference type="InterPro" id="IPR050726">
    <property type="entry name" value="mGluR"/>
</dbReference>
<keyword evidence="7 13" id="KW-0472">Membrane</keyword>
<dbReference type="Gene3D" id="2.10.50.30">
    <property type="entry name" value="GPCR, family 3, nine cysteines domain"/>
    <property type="match status" value="1"/>
</dbReference>
<dbReference type="Proteomes" id="UP001497472">
    <property type="component" value="Unassembled WGS sequence"/>
</dbReference>
<feature type="compositionally biased region" description="Polar residues" evidence="12">
    <location>
        <begin position="1046"/>
        <end position="1058"/>
    </location>
</feature>
<dbReference type="FunFam" id="3.40.50.2300:FF:000145">
    <property type="entry name" value="Glutamate receptor, metabotropic"/>
    <property type="match status" value="1"/>
</dbReference>
<proteinExistence type="inferred from homology"/>
<dbReference type="AlphaFoldDB" id="A0AAV1JY61"/>
<comment type="caution">
    <text evidence="15">The sequence shown here is derived from an EMBL/GenBank/DDBJ whole genome shotgun (WGS) entry which is preliminary data.</text>
</comment>